<protein>
    <submittedName>
        <fullName evidence="9">2Fe-2S iron-sulfur cluster binding domain-containing protein</fullName>
    </submittedName>
</protein>
<name>A0A7X1NIH3_9BURK</name>
<dbReference type="InterPro" id="IPR001041">
    <property type="entry name" value="2Fe-2S_ferredoxin-type"/>
</dbReference>
<keyword evidence="5" id="KW-0408">Iron</keyword>
<dbReference type="SUPFAM" id="SSF63380">
    <property type="entry name" value="Riboflavin synthase domain-like"/>
    <property type="match status" value="1"/>
</dbReference>
<evidence type="ECO:0000256" key="4">
    <source>
        <dbReference type="ARBA" id="ARBA00023002"/>
    </source>
</evidence>
<dbReference type="PROSITE" id="PS51384">
    <property type="entry name" value="FAD_FR"/>
    <property type="match status" value="1"/>
</dbReference>
<dbReference type="InterPro" id="IPR012675">
    <property type="entry name" value="Beta-grasp_dom_sf"/>
</dbReference>
<feature type="domain" description="FAD-binding FR-type" evidence="8">
    <location>
        <begin position="1"/>
        <end position="101"/>
    </location>
</feature>
<dbReference type="Gene3D" id="2.40.30.10">
    <property type="entry name" value="Translation factors"/>
    <property type="match status" value="1"/>
</dbReference>
<dbReference type="InterPro" id="IPR006058">
    <property type="entry name" value="2Fe2S_fd_BS"/>
</dbReference>
<dbReference type="EMBL" id="WHNP01000061">
    <property type="protein sequence ID" value="MPW22251.1"/>
    <property type="molecule type" value="Genomic_DNA"/>
</dbReference>
<dbReference type="Gene3D" id="3.10.20.30">
    <property type="match status" value="1"/>
</dbReference>
<evidence type="ECO:0000256" key="1">
    <source>
        <dbReference type="ARBA" id="ARBA00022630"/>
    </source>
</evidence>
<sequence length="323" mass="35051">MLELRVRSIVNEAIGINAYELVAPGDDLLPAFTAGSHIDVHIPGGFVRQYSLCNDPRERHRYLIGVLNVVDGRGGSAALHAGVRAGDALRVSTPRNNFQLSERARHHLLIAGGIGITPMLAMVETLEARGDSYTLHYCAREPRRAAFLDRLEGQFKRGRAIAHYDRGVPSDGLPVTDLLRKPEPGTHLYYCGPVGLMSAIARASAHWPQGTVHCEYFAAPPAVWPRETGEAADAVATGGFRIKIASSGQLLSVPAEKSIVQVLREAGMSCETSCEAGVCGTCKTRYLEGTPEHCDYVLDDVEKGEYLMPCCSRSKSELLVLDL</sequence>
<dbReference type="PRINTS" id="PR00409">
    <property type="entry name" value="PHDIOXRDTASE"/>
</dbReference>
<dbReference type="RefSeq" id="WP_152766818.1">
    <property type="nucleotide sequence ID" value="NZ_WHNP01000061.1"/>
</dbReference>
<dbReference type="InterPro" id="IPR050415">
    <property type="entry name" value="MRET"/>
</dbReference>
<dbReference type="Pfam" id="PF00111">
    <property type="entry name" value="Fer2"/>
    <property type="match status" value="1"/>
</dbReference>
<dbReference type="PROSITE" id="PS00197">
    <property type="entry name" value="2FE2S_FER_1"/>
    <property type="match status" value="1"/>
</dbReference>
<dbReference type="GO" id="GO:0046872">
    <property type="term" value="F:metal ion binding"/>
    <property type="evidence" value="ECO:0007669"/>
    <property type="project" value="UniProtKB-KW"/>
</dbReference>
<dbReference type="InterPro" id="IPR017938">
    <property type="entry name" value="Riboflavin_synthase-like_b-brl"/>
</dbReference>
<keyword evidence="6" id="KW-0411">Iron-sulfur</keyword>
<accession>A0A7X1NIH3</accession>
<keyword evidence="2" id="KW-0001">2Fe-2S</keyword>
<evidence type="ECO:0000259" key="7">
    <source>
        <dbReference type="PROSITE" id="PS51085"/>
    </source>
</evidence>
<keyword evidence="1" id="KW-0285">Flavoprotein</keyword>
<organism evidence="9 10">
    <name type="scientific">Paraburkholderia franconis</name>
    <dbReference type="NCBI Taxonomy" id="2654983"/>
    <lineage>
        <taxon>Bacteria</taxon>
        <taxon>Pseudomonadati</taxon>
        <taxon>Pseudomonadota</taxon>
        <taxon>Betaproteobacteria</taxon>
        <taxon>Burkholderiales</taxon>
        <taxon>Burkholderiaceae</taxon>
        <taxon>Paraburkholderia</taxon>
    </lineage>
</organism>
<feature type="domain" description="2Fe-2S ferredoxin-type" evidence="7">
    <location>
        <begin position="240"/>
        <end position="323"/>
    </location>
</feature>
<reference evidence="9 10" key="1">
    <citation type="submission" date="2019-10" db="EMBL/GenBank/DDBJ databases">
        <title>Paraburkholderia sp. isolated from nodules of Mimosa pudica from Brazilian Atlantic Forest soils.</title>
        <authorList>
            <person name="Paulitsch F."/>
            <person name="Hungria M."/>
            <person name="Dall'Agnol R."/>
        </authorList>
    </citation>
    <scope>NUCLEOTIDE SEQUENCE [LARGE SCALE GENOMIC DNA]</scope>
    <source>
        <strain evidence="9 10">CNPSo 3157</strain>
    </source>
</reference>
<evidence type="ECO:0000256" key="3">
    <source>
        <dbReference type="ARBA" id="ARBA00022723"/>
    </source>
</evidence>
<proteinExistence type="predicted"/>
<keyword evidence="10" id="KW-1185">Reference proteome</keyword>
<evidence type="ECO:0000313" key="9">
    <source>
        <dbReference type="EMBL" id="MPW22251.1"/>
    </source>
</evidence>
<evidence type="ECO:0000313" key="10">
    <source>
        <dbReference type="Proteomes" id="UP000484381"/>
    </source>
</evidence>
<dbReference type="InterPro" id="IPR017927">
    <property type="entry name" value="FAD-bd_FR_type"/>
</dbReference>
<dbReference type="PROSITE" id="PS51085">
    <property type="entry name" value="2FE2S_FER_2"/>
    <property type="match status" value="1"/>
</dbReference>
<dbReference type="AlphaFoldDB" id="A0A7X1NIH3"/>
<keyword evidence="4" id="KW-0560">Oxidoreductase</keyword>
<keyword evidence="3" id="KW-0479">Metal-binding</keyword>
<dbReference type="PANTHER" id="PTHR47354">
    <property type="entry name" value="NADH OXIDOREDUCTASE HCR"/>
    <property type="match status" value="1"/>
</dbReference>
<evidence type="ECO:0000259" key="8">
    <source>
        <dbReference type="PROSITE" id="PS51384"/>
    </source>
</evidence>
<dbReference type="CDD" id="cd00207">
    <property type="entry name" value="fer2"/>
    <property type="match status" value="1"/>
</dbReference>
<gene>
    <name evidence="9" type="ORF">GCT13_36845</name>
</gene>
<dbReference type="SUPFAM" id="SSF52343">
    <property type="entry name" value="Ferredoxin reductase-like, C-terminal NADP-linked domain"/>
    <property type="match status" value="1"/>
</dbReference>
<dbReference type="SUPFAM" id="SSF54292">
    <property type="entry name" value="2Fe-2S ferredoxin-like"/>
    <property type="match status" value="1"/>
</dbReference>
<dbReference type="GO" id="GO:0016491">
    <property type="term" value="F:oxidoreductase activity"/>
    <property type="evidence" value="ECO:0007669"/>
    <property type="project" value="UniProtKB-KW"/>
</dbReference>
<evidence type="ECO:0000256" key="2">
    <source>
        <dbReference type="ARBA" id="ARBA00022714"/>
    </source>
</evidence>
<dbReference type="Gene3D" id="3.40.50.80">
    <property type="entry name" value="Nucleotide-binding domain of ferredoxin-NADP reductase (FNR) module"/>
    <property type="match status" value="1"/>
</dbReference>
<comment type="caution">
    <text evidence="9">The sequence shown here is derived from an EMBL/GenBank/DDBJ whole genome shotgun (WGS) entry which is preliminary data.</text>
</comment>
<dbReference type="InterPro" id="IPR036010">
    <property type="entry name" value="2Fe-2S_ferredoxin-like_sf"/>
</dbReference>
<evidence type="ECO:0000256" key="5">
    <source>
        <dbReference type="ARBA" id="ARBA00023004"/>
    </source>
</evidence>
<dbReference type="PANTHER" id="PTHR47354:SF1">
    <property type="entry name" value="CARNITINE MONOOXYGENASE REDUCTASE SUBUNIT"/>
    <property type="match status" value="1"/>
</dbReference>
<dbReference type="Proteomes" id="UP000484381">
    <property type="component" value="Unassembled WGS sequence"/>
</dbReference>
<dbReference type="GO" id="GO:0051537">
    <property type="term" value="F:2 iron, 2 sulfur cluster binding"/>
    <property type="evidence" value="ECO:0007669"/>
    <property type="project" value="UniProtKB-KW"/>
</dbReference>
<dbReference type="InterPro" id="IPR039261">
    <property type="entry name" value="FNR_nucleotide-bd"/>
</dbReference>
<dbReference type="CDD" id="cd06185">
    <property type="entry name" value="PDR_like"/>
    <property type="match status" value="1"/>
</dbReference>
<evidence type="ECO:0000256" key="6">
    <source>
        <dbReference type="ARBA" id="ARBA00023014"/>
    </source>
</evidence>